<evidence type="ECO:0000259" key="2">
    <source>
        <dbReference type="Pfam" id="PF04909"/>
    </source>
</evidence>
<keyword evidence="3" id="KW-0378">Hydrolase</keyword>
<evidence type="ECO:0000313" key="3">
    <source>
        <dbReference type="EMBL" id="TFU05812.1"/>
    </source>
</evidence>
<dbReference type="OrthoDB" id="9799024at2"/>
<dbReference type="EMBL" id="SIHO01000001">
    <property type="protein sequence ID" value="TFU05812.1"/>
    <property type="molecule type" value="Genomic_DNA"/>
</dbReference>
<gene>
    <name evidence="3" type="ORF">EUV02_01955</name>
</gene>
<dbReference type="GO" id="GO:0019748">
    <property type="term" value="P:secondary metabolic process"/>
    <property type="evidence" value="ECO:0007669"/>
    <property type="project" value="TreeGrafter"/>
</dbReference>
<proteinExistence type="predicted"/>
<dbReference type="Gene3D" id="3.20.20.140">
    <property type="entry name" value="Metal-dependent hydrolases"/>
    <property type="match status" value="1"/>
</dbReference>
<dbReference type="GO" id="GO:0016831">
    <property type="term" value="F:carboxy-lyase activity"/>
    <property type="evidence" value="ECO:0007669"/>
    <property type="project" value="InterPro"/>
</dbReference>
<dbReference type="Proteomes" id="UP000297737">
    <property type="component" value="Unassembled WGS sequence"/>
</dbReference>
<accession>A0A4Y9EQV0</accession>
<organism evidence="3 4">
    <name type="scientific">Glacieibacterium arshaanense</name>
    <dbReference type="NCBI Taxonomy" id="2511025"/>
    <lineage>
        <taxon>Bacteria</taxon>
        <taxon>Pseudomonadati</taxon>
        <taxon>Pseudomonadota</taxon>
        <taxon>Alphaproteobacteria</taxon>
        <taxon>Sphingomonadales</taxon>
        <taxon>Sphingosinicellaceae</taxon>
        <taxon>Glacieibacterium</taxon>
    </lineage>
</organism>
<dbReference type="InterPro" id="IPR032466">
    <property type="entry name" value="Metal_Hydrolase"/>
</dbReference>
<name>A0A4Y9EQV0_9SPHN</name>
<reference evidence="3 4" key="1">
    <citation type="submission" date="2019-02" db="EMBL/GenBank/DDBJ databases">
        <title>Polymorphobacter sp. isolated from the lake at the Tibet of China.</title>
        <authorList>
            <person name="Li A."/>
        </authorList>
    </citation>
    <scope>NUCLEOTIDE SEQUENCE [LARGE SCALE GENOMIC DNA]</scope>
    <source>
        <strain evidence="3 4">DJ1R-1</strain>
    </source>
</reference>
<dbReference type="InterPro" id="IPR006680">
    <property type="entry name" value="Amidohydro-rel"/>
</dbReference>
<comment type="caution">
    <text evidence="3">The sequence shown here is derived from an EMBL/GenBank/DDBJ whole genome shotgun (WGS) entry which is preliminary data.</text>
</comment>
<dbReference type="PANTHER" id="PTHR21240">
    <property type="entry name" value="2-AMINO-3-CARBOXYLMUCONATE-6-SEMIALDEHYDE DECARBOXYLASE"/>
    <property type="match status" value="1"/>
</dbReference>
<protein>
    <submittedName>
        <fullName evidence="3">Hydrolase</fullName>
    </submittedName>
</protein>
<keyword evidence="1" id="KW-0456">Lyase</keyword>
<sequence length="399" mass="43789">MPYAPADRLYYDADSHIMELPDFLKRYADPALRDAIPEVSYSASIVTDEEVAVIMAQGGRHSPEHVAAQVAMGDALIEKSKEIQGLGAFNRDDRTVAMDLLGFAKQLVFATHSVAMPFSPSSKLDPALRYGAARAHNRHMADFCSVDERLMGVAVVPLDDPALAMAELDNALRLGLQAVWVPHRPCGDRSPGHVDLDPFWARLAESGTPFVLHVGGAPLQAAKAWMNNGRPPTKDWLGGGENLRTKDIALAHAAPEAFVSMLVLDGVFERHPGLRGAAVELGAGWVPELLRRLDWVVKHWSRNDANLQGLSRTPSEQLTQQMAFTPFVFEEVGVFIDASNPDLYLFSSDYPHIEGGRNPIARFEAALGDRSAAVRDKFYTENFLRIFPGARVEARRAAS</sequence>
<dbReference type="GO" id="GO:0005737">
    <property type="term" value="C:cytoplasm"/>
    <property type="evidence" value="ECO:0007669"/>
    <property type="project" value="TreeGrafter"/>
</dbReference>
<feature type="domain" description="Amidohydrolase-related" evidence="2">
    <location>
        <begin position="133"/>
        <end position="388"/>
    </location>
</feature>
<dbReference type="AlphaFoldDB" id="A0A4Y9EQV0"/>
<dbReference type="RefSeq" id="WP_135244537.1">
    <property type="nucleotide sequence ID" value="NZ_SIHO01000001.1"/>
</dbReference>
<evidence type="ECO:0000313" key="4">
    <source>
        <dbReference type="Proteomes" id="UP000297737"/>
    </source>
</evidence>
<dbReference type="PANTHER" id="PTHR21240:SF28">
    <property type="entry name" value="ISO-OROTATE DECARBOXYLASE (EUROFUNG)"/>
    <property type="match status" value="1"/>
</dbReference>
<dbReference type="GO" id="GO:0016787">
    <property type="term" value="F:hydrolase activity"/>
    <property type="evidence" value="ECO:0007669"/>
    <property type="project" value="UniProtKB-KW"/>
</dbReference>
<evidence type="ECO:0000256" key="1">
    <source>
        <dbReference type="ARBA" id="ARBA00023239"/>
    </source>
</evidence>
<dbReference type="InterPro" id="IPR032465">
    <property type="entry name" value="ACMSD"/>
</dbReference>
<dbReference type="SUPFAM" id="SSF51556">
    <property type="entry name" value="Metallo-dependent hydrolases"/>
    <property type="match status" value="1"/>
</dbReference>
<dbReference type="Pfam" id="PF04909">
    <property type="entry name" value="Amidohydro_2"/>
    <property type="match status" value="1"/>
</dbReference>
<keyword evidence="4" id="KW-1185">Reference proteome</keyword>